<feature type="transmembrane region" description="Helical" evidence="9">
    <location>
        <begin position="238"/>
        <end position="255"/>
    </location>
</feature>
<feature type="transmembrane region" description="Helical" evidence="9">
    <location>
        <begin position="213"/>
        <end position="232"/>
    </location>
</feature>
<evidence type="ECO:0000259" key="10">
    <source>
        <dbReference type="Pfam" id="PF00999"/>
    </source>
</evidence>
<reference evidence="11" key="1">
    <citation type="submission" date="2021-04" db="EMBL/GenBank/DDBJ databases">
        <title>Genome based classification of Actinospica acidithermotolerans sp. nov., an actinobacterium isolated from an Indonesian hot spring.</title>
        <authorList>
            <person name="Kusuma A.B."/>
            <person name="Putra K.E."/>
            <person name="Nafisah S."/>
            <person name="Loh J."/>
            <person name="Nouioui I."/>
            <person name="Goodfellow M."/>
        </authorList>
    </citation>
    <scope>NUCLEOTIDE SEQUENCE</scope>
    <source>
        <strain evidence="11">MGRD01-02</strain>
    </source>
</reference>
<feature type="transmembrane region" description="Helical" evidence="9">
    <location>
        <begin position="116"/>
        <end position="135"/>
    </location>
</feature>
<evidence type="ECO:0000256" key="7">
    <source>
        <dbReference type="ARBA" id="ARBA00023065"/>
    </source>
</evidence>
<evidence type="ECO:0000256" key="4">
    <source>
        <dbReference type="ARBA" id="ARBA00022449"/>
    </source>
</evidence>
<comment type="subcellular location">
    <subcellularLocation>
        <location evidence="1">Membrane</location>
        <topology evidence="1">Multi-pass membrane protein</topology>
    </subcellularLocation>
</comment>
<gene>
    <name evidence="11" type="ORF">KDK95_15220</name>
</gene>
<protein>
    <submittedName>
        <fullName evidence="11">Cation:proton antiporter</fullName>
    </submittedName>
</protein>
<organism evidence="11 12">
    <name type="scientific">Actinospica acidithermotolerans</name>
    <dbReference type="NCBI Taxonomy" id="2828514"/>
    <lineage>
        <taxon>Bacteria</taxon>
        <taxon>Bacillati</taxon>
        <taxon>Actinomycetota</taxon>
        <taxon>Actinomycetes</taxon>
        <taxon>Catenulisporales</taxon>
        <taxon>Actinospicaceae</taxon>
        <taxon>Actinospica</taxon>
    </lineage>
</organism>
<keyword evidence="12" id="KW-1185">Reference proteome</keyword>
<evidence type="ECO:0000256" key="2">
    <source>
        <dbReference type="ARBA" id="ARBA00005551"/>
    </source>
</evidence>
<dbReference type="AlphaFoldDB" id="A0A941IK20"/>
<evidence type="ECO:0000256" key="5">
    <source>
        <dbReference type="ARBA" id="ARBA00022692"/>
    </source>
</evidence>
<dbReference type="Proteomes" id="UP000676325">
    <property type="component" value="Unassembled WGS sequence"/>
</dbReference>
<dbReference type="InterPro" id="IPR006153">
    <property type="entry name" value="Cation/H_exchanger_TM"/>
</dbReference>
<feature type="transmembrane region" description="Helical" evidence="9">
    <location>
        <begin position="318"/>
        <end position="337"/>
    </location>
</feature>
<feature type="transmembrane region" description="Helical" evidence="9">
    <location>
        <begin position="172"/>
        <end position="192"/>
    </location>
</feature>
<evidence type="ECO:0000313" key="12">
    <source>
        <dbReference type="Proteomes" id="UP000676325"/>
    </source>
</evidence>
<proteinExistence type="inferred from homology"/>
<comment type="similarity">
    <text evidence="2">Belongs to the monovalent cation:proton antiporter 2 (CPA2) transporter (TC 2.A.37) family.</text>
</comment>
<keyword evidence="3" id="KW-0813">Transport</keyword>
<accession>A0A941IK20</accession>
<feature type="transmembrane region" description="Helical" evidence="9">
    <location>
        <begin position="55"/>
        <end position="76"/>
    </location>
</feature>
<keyword evidence="5 9" id="KW-0812">Transmembrane</keyword>
<sequence>MSFGTLAVVVLIGLLGPLLAYPPSWRVPVVVGELAAGVLLGPTLADFLHPDDKTFAFLAEIGFALVMFVAGSHVPIRDPRLVKGLRRGAVRAVAVGAIAVLPAFALARAFHTGHTAMYAVLIASSSAALVLPMIDSLGLEGPALLELVPQVAIADTLCIVAVPLAVDPAHAGRATLGALAVIGCAAVLFVLFREVERSGLRHRMHRLSEQRKFALELRFSLAALFGLAALAVQTHVSVMLAGFSLGLAVAAVGEPRRLARQLFAITDGFFSPLFFVWLGAELNLRQLGHRPGFILLGVALGLAAAAAHALMRFSGQPIALGVLAASQLGVPVAAATLGTQVHVLQPGEAAALMLGALITIAAAALAGHAAAQATETAATTAPAPG</sequence>
<dbReference type="RefSeq" id="WP_212518809.1">
    <property type="nucleotide sequence ID" value="NZ_JAGSOH010000039.1"/>
</dbReference>
<evidence type="ECO:0000256" key="9">
    <source>
        <dbReference type="SAM" id="Phobius"/>
    </source>
</evidence>
<dbReference type="GO" id="GO:0016020">
    <property type="term" value="C:membrane"/>
    <property type="evidence" value="ECO:0007669"/>
    <property type="project" value="UniProtKB-SubCell"/>
</dbReference>
<keyword evidence="4" id="KW-0050">Antiport</keyword>
<name>A0A941IK20_9ACTN</name>
<dbReference type="PANTHER" id="PTHR43562:SF1">
    <property type="entry name" value="NA(+)_H(+) ANTIPORTER YJBQ-RELATED"/>
    <property type="match status" value="1"/>
</dbReference>
<dbReference type="GO" id="GO:1902600">
    <property type="term" value="P:proton transmembrane transport"/>
    <property type="evidence" value="ECO:0007669"/>
    <property type="project" value="InterPro"/>
</dbReference>
<feature type="transmembrane region" description="Helical" evidence="9">
    <location>
        <begin position="262"/>
        <end position="280"/>
    </location>
</feature>
<feature type="transmembrane region" description="Helical" evidence="9">
    <location>
        <begin position="147"/>
        <end position="166"/>
    </location>
</feature>
<dbReference type="GO" id="GO:0015297">
    <property type="term" value="F:antiporter activity"/>
    <property type="evidence" value="ECO:0007669"/>
    <property type="project" value="UniProtKB-KW"/>
</dbReference>
<evidence type="ECO:0000256" key="8">
    <source>
        <dbReference type="ARBA" id="ARBA00023136"/>
    </source>
</evidence>
<dbReference type="PANTHER" id="PTHR43562">
    <property type="entry name" value="NAPA-TYPE SODIUM/HYDROGEN ANTIPORTER"/>
    <property type="match status" value="1"/>
</dbReference>
<comment type="caution">
    <text evidence="11">The sequence shown here is derived from an EMBL/GenBank/DDBJ whole genome shotgun (WGS) entry which is preliminary data.</text>
</comment>
<feature type="transmembrane region" description="Helical" evidence="9">
    <location>
        <begin position="88"/>
        <end position="110"/>
    </location>
</feature>
<feature type="domain" description="Cation/H+ exchanger transmembrane" evidence="10">
    <location>
        <begin position="14"/>
        <end position="361"/>
    </location>
</feature>
<evidence type="ECO:0000256" key="6">
    <source>
        <dbReference type="ARBA" id="ARBA00022989"/>
    </source>
</evidence>
<keyword evidence="6 9" id="KW-1133">Transmembrane helix</keyword>
<dbReference type="Pfam" id="PF00999">
    <property type="entry name" value="Na_H_Exchanger"/>
    <property type="match status" value="1"/>
</dbReference>
<evidence type="ECO:0000256" key="3">
    <source>
        <dbReference type="ARBA" id="ARBA00022448"/>
    </source>
</evidence>
<feature type="transmembrane region" description="Helical" evidence="9">
    <location>
        <begin position="349"/>
        <end position="371"/>
    </location>
</feature>
<keyword evidence="8 9" id="KW-0472">Membrane</keyword>
<dbReference type="Gene3D" id="1.20.1530.20">
    <property type="match status" value="1"/>
</dbReference>
<feature type="transmembrane region" description="Helical" evidence="9">
    <location>
        <begin position="292"/>
        <end position="311"/>
    </location>
</feature>
<dbReference type="InterPro" id="IPR038770">
    <property type="entry name" value="Na+/solute_symporter_sf"/>
</dbReference>
<dbReference type="EMBL" id="JAGSOH010000039">
    <property type="protein sequence ID" value="MBR7827668.1"/>
    <property type="molecule type" value="Genomic_DNA"/>
</dbReference>
<evidence type="ECO:0000313" key="11">
    <source>
        <dbReference type="EMBL" id="MBR7827668.1"/>
    </source>
</evidence>
<keyword evidence="7" id="KW-0406">Ion transport</keyword>
<evidence type="ECO:0000256" key="1">
    <source>
        <dbReference type="ARBA" id="ARBA00004141"/>
    </source>
</evidence>